<dbReference type="Proteomes" id="UP000218689">
    <property type="component" value="Unassembled WGS sequence"/>
</dbReference>
<dbReference type="EMBL" id="BEDT01000002">
    <property type="protein sequence ID" value="GAX47577.1"/>
    <property type="molecule type" value="Genomic_DNA"/>
</dbReference>
<dbReference type="OrthoDB" id="9781481at2"/>
<gene>
    <name evidence="1" type="ORF">RsY01_1177</name>
</gene>
<organism evidence="1 2">
    <name type="scientific">Pseudolactococcus reticulitermitis</name>
    <dbReference type="NCBI Taxonomy" id="2025039"/>
    <lineage>
        <taxon>Bacteria</taxon>
        <taxon>Bacillati</taxon>
        <taxon>Bacillota</taxon>
        <taxon>Bacilli</taxon>
        <taxon>Lactobacillales</taxon>
        <taxon>Streptococcaceae</taxon>
        <taxon>Pseudolactococcus</taxon>
    </lineage>
</organism>
<proteinExistence type="predicted"/>
<comment type="caution">
    <text evidence="1">The sequence shown here is derived from an EMBL/GenBank/DDBJ whole genome shotgun (WGS) entry which is preliminary data.</text>
</comment>
<dbReference type="RefSeq" id="WP_094784614.1">
    <property type="nucleotide sequence ID" value="NZ_BEDT01000002.1"/>
</dbReference>
<evidence type="ECO:0000313" key="1">
    <source>
        <dbReference type="EMBL" id="GAX47577.1"/>
    </source>
</evidence>
<evidence type="ECO:0000313" key="2">
    <source>
        <dbReference type="Proteomes" id="UP000218689"/>
    </source>
</evidence>
<name>A0A224WZX6_9LACT</name>
<protein>
    <submittedName>
        <fullName evidence="1">Uncharacterized protein</fullName>
    </submittedName>
</protein>
<dbReference type="InterPro" id="IPR027417">
    <property type="entry name" value="P-loop_NTPase"/>
</dbReference>
<accession>A0A224WZX6</accession>
<dbReference type="AlphaFoldDB" id="A0A224WZX6"/>
<dbReference type="SUPFAM" id="SSF52540">
    <property type="entry name" value="P-loop containing nucleoside triphosphate hydrolases"/>
    <property type="match status" value="1"/>
</dbReference>
<reference evidence="2" key="1">
    <citation type="submission" date="2017-08" db="EMBL/GenBank/DDBJ databases">
        <title>Draft genome sequence of Lactococcus sp. strain Rs-Y01, isolated from the gut of the lower termite Reticulitermes speratus.</title>
        <authorList>
            <person name="Ohkuma M."/>
            <person name="Yuki M."/>
        </authorList>
    </citation>
    <scope>NUCLEOTIDE SEQUENCE [LARGE SCALE GENOMIC DNA]</scope>
    <source>
        <strain evidence="2">Rs-Y01</strain>
    </source>
</reference>
<sequence length="511" mass="57597">MTVNFDKTLEDISLFMQEQGFFYSDEQIYDFYTSLITKPFVILSGISGSGKSKIADLFAEYMGIAYENEDNYELIAVKPNWTDNRGIFGYHNLLNDTYQITPTLKLFLRAKANPEKPYFLVLDEMNLAKVEYYFSDFLSLIESRRETKSQSFSSDFVSVKSTLGGNITLSQAIILSAIQMGDNKFRSVEDYRETPIAKWWLDTISTGSNPTAQFRSELNQDRKGTLPNGLKADGSRLAGKAFWAEPQGNSYKLKSFSEMDDPTRAQFSKIRNAFVTETNSIKQGKIDLHNFEHPLKTVETQDDYIDSLINDEGYYVPSAIEIPLNVFVIGTVNVDETTYMFSPKVLDRSNVIELNDIDLFAAFDYGTKPSISHTLPPKSNAPFSFDISLATTKDTKELTRLYPTEFKILISAFDILKDKNKHFGYRVFNEISSFVLNYCGSSSASTDVISAIDLQILQKVLPKISGSDDEISTIIVALLDLSTEKNLVRSAAKLAKMQNSLNLVGYATFIE</sequence>
<dbReference type="Gene3D" id="3.40.50.300">
    <property type="entry name" value="P-loop containing nucleotide triphosphate hydrolases"/>
    <property type="match status" value="1"/>
</dbReference>
<keyword evidence="2" id="KW-1185">Reference proteome</keyword>